<reference evidence="1" key="1">
    <citation type="submission" date="2021-05" db="EMBL/GenBank/DDBJ databases">
        <title>Novel Bacillus species.</title>
        <authorList>
            <person name="Liu G."/>
        </authorList>
    </citation>
    <scope>NUCLEOTIDE SEQUENCE</scope>
    <source>
        <strain evidence="1">FJAT-49825</strain>
    </source>
</reference>
<accession>A0A942YV85</accession>
<dbReference type="Proteomes" id="UP000679749">
    <property type="component" value="Unassembled WGS sequence"/>
</dbReference>
<name>A0A942YV85_9BACI</name>
<evidence type="ECO:0000313" key="2">
    <source>
        <dbReference type="Proteomes" id="UP000679749"/>
    </source>
</evidence>
<organism evidence="1 2">
    <name type="scientific">Neobacillus rhizophilus</name>
    <dbReference type="NCBI Taxonomy" id="2833579"/>
    <lineage>
        <taxon>Bacteria</taxon>
        <taxon>Bacillati</taxon>
        <taxon>Bacillota</taxon>
        <taxon>Bacilli</taxon>
        <taxon>Bacillales</taxon>
        <taxon>Bacillaceae</taxon>
        <taxon>Neobacillus</taxon>
    </lineage>
</organism>
<dbReference type="EMBL" id="JAGYPF010000004">
    <property type="protein sequence ID" value="MBS4214798.1"/>
    <property type="molecule type" value="Genomic_DNA"/>
</dbReference>
<protein>
    <submittedName>
        <fullName evidence="1">Uncharacterized protein</fullName>
    </submittedName>
</protein>
<keyword evidence="2" id="KW-1185">Reference proteome</keyword>
<sequence length="34" mass="3870">MSGPNTQQTIKDSMVGFNEQLKVNLNFLQNMIQT</sequence>
<gene>
    <name evidence="1" type="ORF">KHA99_20325</name>
</gene>
<evidence type="ECO:0000313" key="1">
    <source>
        <dbReference type="EMBL" id="MBS4214798.1"/>
    </source>
</evidence>
<dbReference type="AlphaFoldDB" id="A0A942YV85"/>
<comment type="caution">
    <text evidence="1">The sequence shown here is derived from an EMBL/GenBank/DDBJ whole genome shotgun (WGS) entry which is preliminary data.</text>
</comment>
<proteinExistence type="predicted"/>